<dbReference type="CDD" id="cd00037">
    <property type="entry name" value="CLECT"/>
    <property type="match status" value="1"/>
</dbReference>
<evidence type="ECO:0000313" key="4">
    <source>
        <dbReference type="Proteomes" id="UP000596742"/>
    </source>
</evidence>
<reference evidence="3" key="1">
    <citation type="submission" date="2018-11" db="EMBL/GenBank/DDBJ databases">
        <authorList>
            <person name="Alioto T."/>
            <person name="Alioto T."/>
        </authorList>
    </citation>
    <scope>NUCLEOTIDE SEQUENCE</scope>
</reference>
<dbReference type="Pfam" id="PF00024">
    <property type="entry name" value="PAN_1"/>
    <property type="match status" value="1"/>
</dbReference>
<dbReference type="InterPro" id="IPR003609">
    <property type="entry name" value="Pan_app"/>
</dbReference>
<dbReference type="SMART" id="SM00034">
    <property type="entry name" value="CLECT"/>
    <property type="match status" value="1"/>
</dbReference>
<sequence length="227" mass="25952">MLFYSVIVISITSLTLVIGINEITAHIRHDFNEMYEDVNAAETLLSTSVGECAMMCLFNARCVSFFFNAVTWVCILHPDPFLFTYPSKTAPGWKIYITRDRSGRCPGDFFYYRQLDLCYKFGSEVKAREITCSSGDLIRIDSEEKQNYINLVTAAKKNLNSVATCIQGKNTGNGWVYNDGTHMTYFNWAPNAPKSNSTNQLRMIHHLDNKWNSNGDDRNCSYICEHR</sequence>
<organism evidence="3 4">
    <name type="scientific">Mytilus galloprovincialis</name>
    <name type="common">Mediterranean mussel</name>
    <dbReference type="NCBI Taxonomy" id="29158"/>
    <lineage>
        <taxon>Eukaryota</taxon>
        <taxon>Metazoa</taxon>
        <taxon>Spiralia</taxon>
        <taxon>Lophotrochozoa</taxon>
        <taxon>Mollusca</taxon>
        <taxon>Bivalvia</taxon>
        <taxon>Autobranchia</taxon>
        <taxon>Pteriomorphia</taxon>
        <taxon>Mytilida</taxon>
        <taxon>Mytiloidea</taxon>
        <taxon>Mytilidae</taxon>
        <taxon>Mytilinae</taxon>
        <taxon>Mytilus</taxon>
    </lineage>
</organism>
<accession>A0A8B6HJE5</accession>
<feature type="chain" id="PRO_5032617841" description="C-type lectin domain-containing protein" evidence="1">
    <location>
        <begin position="20"/>
        <end position="227"/>
    </location>
</feature>
<dbReference type="PROSITE" id="PS50041">
    <property type="entry name" value="C_TYPE_LECTIN_2"/>
    <property type="match status" value="1"/>
</dbReference>
<feature type="signal peptide" evidence="1">
    <location>
        <begin position="1"/>
        <end position="19"/>
    </location>
</feature>
<proteinExistence type="predicted"/>
<dbReference type="Gene3D" id="3.10.100.10">
    <property type="entry name" value="Mannose-Binding Protein A, subunit A"/>
    <property type="match status" value="1"/>
</dbReference>
<keyword evidence="4" id="KW-1185">Reference proteome</keyword>
<dbReference type="InterPro" id="IPR016187">
    <property type="entry name" value="CTDL_fold"/>
</dbReference>
<evidence type="ECO:0000256" key="1">
    <source>
        <dbReference type="SAM" id="SignalP"/>
    </source>
</evidence>
<protein>
    <recommendedName>
        <fullName evidence="2">C-type lectin domain-containing protein</fullName>
    </recommendedName>
</protein>
<comment type="caution">
    <text evidence="3">The sequence shown here is derived from an EMBL/GenBank/DDBJ whole genome shotgun (WGS) entry which is preliminary data.</text>
</comment>
<name>A0A8B6HJE5_MYTGA</name>
<dbReference type="OrthoDB" id="6119292at2759"/>
<feature type="domain" description="C-type lectin" evidence="2">
    <location>
        <begin position="118"/>
        <end position="225"/>
    </location>
</feature>
<dbReference type="Proteomes" id="UP000596742">
    <property type="component" value="Unassembled WGS sequence"/>
</dbReference>
<dbReference type="AlphaFoldDB" id="A0A8B6HJE5"/>
<keyword evidence="1" id="KW-0732">Signal</keyword>
<dbReference type="InterPro" id="IPR016186">
    <property type="entry name" value="C-type_lectin-like/link_sf"/>
</dbReference>
<gene>
    <name evidence="3" type="ORF">MGAL_10B060013</name>
</gene>
<dbReference type="InterPro" id="IPR001304">
    <property type="entry name" value="C-type_lectin-like"/>
</dbReference>
<dbReference type="Pfam" id="PF00059">
    <property type="entry name" value="Lectin_C"/>
    <property type="match status" value="1"/>
</dbReference>
<dbReference type="SUPFAM" id="SSF57414">
    <property type="entry name" value="Hairpin loop containing domain-like"/>
    <property type="match status" value="1"/>
</dbReference>
<dbReference type="EMBL" id="UYJE01010085">
    <property type="protein sequence ID" value="VDI79626.1"/>
    <property type="molecule type" value="Genomic_DNA"/>
</dbReference>
<evidence type="ECO:0000259" key="2">
    <source>
        <dbReference type="PROSITE" id="PS50041"/>
    </source>
</evidence>
<dbReference type="SUPFAM" id="SSF56436">
    <property type="entry name" value="C-type lectin-like"/>
    <property type="match status" value="1"/>
</dbReference>
<evidence type="ECO:0000313" key="3">
    <source>
        <dbReference type="EMBL" id="VDI79626.1"/>
    </source>
</evidence>